<sequence>MENRVYISIPLDSLIVSGIISGSIIKITAADGLIILERCKDEVCDCDCICDECREKHEFEGSENEK</sequence>
<dbReference type="InterPro" id="IPR033112">
    <property type="entry name" value="PLA2_Asp_AS"/>
</dbReference>
<name>A0ABV1FBA8_9FIRM</name>
<protein>
    <recommendedName>
        <fullName evidence="3">AbrB/MazE/SpoVT family DNA-binding domain-containing protein</fullName>
    </recommendedName>
</protein>
<evidence type="ECO:0000313" key="2">
    <source>
        <dbReference type="Proteomes" id="UP001490816"/>
    </source>
</evidence>
<organism evidence="1 2">
    <name type="scientific">Ruminococcoides intestinale</name>
    <dbReference type="NCBI Taxonomy" id="3133162"/>
    <lineage>
        <taxon>Bacteria</taxon>
        <taxon>Bacillati</taxon>
        <taxon>Bacillota</taxon>
        <taxon>Clostridia</taxon>
        <taxon>Eubacteriales</taxon>
        <taxon>Oscillospiraceae</taxon>
        <taxon>Ruminococcoides</taxon>
    </lineage>
</organism>
<evidence type="ECO:0000313" key="1">
    <source>
        <dbReference type="EMBL" id="MEQ2470655.1"/>
    </source>
</evidence>
<dbReference type="EMBL" id="JBBMEZ010000032">
    <property type="protein sequence ID" value="MEQ2470655.1"/>
    <property type="molecule type" value="Genomic_DNA"/>
</dbReference>
<keyword evidence="2" id="KW-1185">Reference proteome</keyword>
<reference evidence="1 2" key="1">
    <citation type="submission" date="2024-03" db="EMBL/GenBank/DDBJ databases">
        <title>Human intestinal bacterial collection.</title>
        <authorList>
            <person name="Pauvert C."/>
            <person name="Hitch T.C.A."/>
            <person name="Clavel T."/>
        </authorList>
    </citation>
    <scope>NUCLEOTIDE SEQUENCE [LARGE SCALE GENOMIC DNA]</scope>
    <source>
        <strain evidence="1 2">CLA-JM-H38</strain>
    </source>
</reference>
<dbReference type="Proteomes" id="UP001490816">
    <property type="component" value="Unassembled WGS sequence"/>
</dbReference>
<evidence type="ECO:0008006" key="3">
    <source>
        <dbReference type="Google" id="ProtNLM"/>
    </source>
</evidence>
<accession>A0ABV1FBA8</accession>
<dbReference type="RefSeq" id="WP_117950598.1">
    <property type="nucleotide sequence ID" value="NZ_JBBMEZ010000032.1"/>
</dbReference>
<comment type="caution">
    <text evidence="1">The sequence shown here is derived from an EMBL/GenBank/DDBJ whole genome shotgun (WGS) entry which is preliminary data.</text>
</comment>
<dbReference type="PROSITE" id="PS00119">
    <property type="entry name" value="PA2_ASP"/>
    <property type="match status" value="1"/>
</dbReference>
<gene>
    <name evidence="1" type="ORF">WMO39_10015</name>
</gene>
<proteinExistence type="predicted"/>